<evidence type="ECO:0000256" key="6">
    <source>
        <dbReference type="ARBA" id="ARBA00022679"/>
    </source>
</evidence>
<comment type="function">
    <text evidence="11">Confers DNA tethering and processivity to DNA polymerases and other proteins. Acts as a clamp, forming a ring around DNA (a reaction catalyzed by the clamp-loading complex) which diffuses in an ATP-independent manner freely and bidirectionally along dsDNA. Initially characterized for its ability to contact the catalytic subunit of DNA polymerase III (Pol III), a complex, multichain enzyme responsible for most of the replicative synthesis in bacteria; Pol III exhibits 3'-5' exonuclease proofreading activity. The beta chain is required for initiation of replication as well as for processivity of DNA replication.</text>
</comment>
<dbReference type="GO" id="GO:0009360">
    <property type="term" value="C:DNA polymerase III complex"/>
    <property type="evidence" value="ECO:0007669"/>
    <property type="project" value="InterPro"/>
</dbReference>
<evidence type="ECO:0000256" key="5">
    <source>
        <dbReference type="ARBA" id="ARBA00022490"/>
    </source>
</evidence>
<dbReference type="FunFam" id="3.10.150.10:FF:000004">
    <property type="entry name" value="Beta sliding clamp"/>
    <property type="match status" value="1"/>
</dbReference>
<keyword evidence="6 11" id="KW-0808">Transferase</keyword>
<evidence type="ECO:0000256" key="11">
    <source>
        <dbReference type="PIRNR" id="PIRNR000804"/>
    </source>
</evidence>
<dbReference type="Pfam" id="PF02767">
    <property type="entry name" value="DNA_pol3_beta_2"/>
    <property type="match status" value="1"/>
</dbReference>
<keyword evidence="7 11" id="KW-0548">Nucleotidyltransferase</keyword>
<keyword evidence="10" id="KW-0238">DNA-binding</keyword>
<comment type="subunit">
    <text evidence="3">Forms a ring-shaped head-to-tail homodimer around DNA which binds and tethers DNA polymerases and other proteins to the DNA. The DNA replisome complex has a single clamp-loading complex (3 tau and 1 each of delta, delta', psi and chi subunits) which binds 3 Pol III cores (1 core on the leading strand and 2 on the lagging strand) each with a beta sliding clamp dimer. Additional proteins in the replisome are other copies of gamma, psi and chi, Ssb, DNA helicase and RNA primase.</text>
</comment>
<dbReference type="GO" id="GO:0003887">
    <property type="term" value="F:DNA-directed DNA polymerase activity"/>
    <property type="evidence" value="ECO:0007669"/>
    <property type="project" value="UniProtKB-UniRule"/>
</dbReference>
<evidence type="ECO:0000256" key="8">
    <source>
        <dbReference type="ARBA" id="ARBA00022705"/>
    </source>
</evidence>
<dbReference type="OrthoDB" id="468978at2"/>
<evidence type="ECO:0000259" key="12">
    <source>
        <dbReference type="Pfam" id="PF00712"/>
    </source>
</evidence>
<dbReference type="AlphaFoldDB" id="A0A2X0IIJ1"/>
<comment type="caution">
    <text evidence="15">The sequence shown here is derived from an EMBL/GenBank/DDBJ whole genome shotgun (WGS) entry which is preliminary data.</text>
</comment>
<dbReference type="RefSeq" id="WP_111501374.1">
    <property type="nucleotide sequence ID" value="NZ_QKYN01000055.1"/>
</dbReference>
<dbReference type="InterPro" id="IPR001001">
    <property type="entry name" value="DNA_polIII_beta"/>
</dbReference>
<dbReference type="GO" id="GO:0006271">
    <property type="term" value="P:DNA strand elongation involved in DNA replication"/>
    <property type="evidence" value="ECO:0007669"/>
    <property type="project" value="TreeGrafter"/>
</dbReference>
<dbReference type="NCBIfam" id="TIGR00663">
    <property type="entry name" value="dnan"/>
    <property type="match status" value="1"/>
</dbReference>
<dbReference type="SMART" id="SM00480">
    <property type="entry name" value="POL3Bc"/>
    <property type="match status" value="1"/>
</dbReference>
<protein>
    <recommendedName>
        <fullName evidence="4 11">Beta sliding clamp</fullName>
    </recommendedName>
</protein>
<accession>A0A2X0IIJ1</accession>
<dbReference type="Pfam" id="PF02768">
    <property type="entry name" value="DNA_pol3_beta_3"/>
    <property type="match status" value="1"/>
</dbReference>
<gene>
    <name evidence="15" type="ORF">DN069_14460</name>
</gene>
<evidence type="ECO:0000256" key="1">
    <source>
        <dbReference type="ARBA" id="ARBA00004496"/>
    </source>
</evidence>
<comment type="subcellular location">
    <subcellularLocation>
        <location evidence="1 11">Cytoplasm</location>
    </subcellularLocation>
</comment>
<dbReference type="EMBL" id="QKYN01000055">
    <property type="protein sequence ID" value="RAG84914.1"/>
    <property type="molecule type" value="Genomic_DNA"/>
</dbReference>
<keyword evidence="5 11" id="KW-0963">Cytoplasm</keyword>
<dbReference type="InterPro" id="IPR022634">
    <property type="entry name" value="DNA_polIII_beta_N"/>
</dbReference>
<evidence type="ECO:0000256" key="10">
    <source>
        <dbReference type="ARBA" id="ARBA00023125"/>
    </source>
</evidence>
<proteinExistence type="inferred from homology"/>
<dbReference type="GO" id="GO:0005737">
    <property type="term" value="C:cytoplasm"/>
    <property type="evidence" value="ECO:0007669"/>
    <property type="project" value="UniProtKB-SubCell"/>
</dbReference>
<dbReference type="Pfam" id="PF00712">
    <property type="entry name" value="DNA_pol3_beta"/>
    <property type="match status" value="1"/>
</dbReference>
<dbReference type="InterPro" id="IPR022635">
    <property type="entry name" value="DNA_polIII_beta_C"/>
</dbReference>
<evidence type="ECO:0000256" key="3">
    <source>
        <dbReference type="ARBA" id="ARBA00011400"/>
    </source>
</evidence>
<evidence type="ECO:0000256" key="2">
    <source>
        <dbReference type="ARBA" id="ARBA00010752"/>
    </source>
</evidence>
<dbReference type="Proteomes" id="UP000248889">
    <property type="component" value="Unassembled WGS sequence"/>
</dbReference>
<keyword evidence="16" id="KW-1185">Reference proteome</keyword>
<dbReference type="FunFam" id="3.10.150.10:FF:000001">
    <property type="entry name" value="Beta sliding clamp"/>
    <property type="match status" value="1"/>
</dbReference>
<dbReference type="PANTHER" id="PTHR30478:SF0">
    <property type="entry name" value="BETA SLIDING CLAMP"/>
    <property type="match status" value="1"/>
</dbReference>
<dbReference type="SUPFAM" id="SSF55979">
    <property type="entry name" value="DNA clamp"/>
    <property type="match status" value="3"/>
</dbReference>
<evidence type="ECO:0000256" key="7">
    <source>
        <dbReference type="ARBA" id="ARBA00022695"/>
    </source>
</evidence>
<comment type="similarity">
    <text evidence="2 11">Belongs to the beta sliding clamp family.</text>
</comment>
<dbReference type="Gene3D" id="3.10.150.10">
    <property type="entry name" value="DNA Polymerase III, subunit A, domain 2"/>
    <property type="match status" value="3"/>
</dbReference>
<dbReference type="InterPro" id="IPR022637">
    <property type="entry name" value="DNA_polIII_beta_cen"/>
</dbReference>
<dbReference type="GO" id="GO:0042802">
    <property type="term" value="F:identical protein binding"/>
    <property type="evidence" value="ECO:0007669"/>
    <property type="project" value="UniProtKB-ARBA"/>
</dbReference>
<dbReference type="CDD" id="cd00140">
    <property type="entry name" value="beta_clamp"/>
    <property type="match status" value="1"/>
</dbReference>
<name>A0A2X0IIJ1_9ACTN</name>
<sequence length="380" mass="39979">MKFRVERDVLAEAVAWAARSLPARPPVPVLAGLLLSAESDGATGRLSLSGFDYEVSARVETEADVEEAGTVLVSGRLLADISRSLPNRPVEISTDGVRVLVVCGSSRFTLPTLPVDEYPALPQMPTVSGVVPGDAFAAAVAQVAVAAGRDDTLPVLTGVRVEIEDDRVTLAATDRYRFAVRDLLWKPEQPGVSAVALVPAKTLLDTAKSLSAGDNVSIALAGSGKGEGLIGFEGAGRRTTTRLLEGEFPKFRALFPTEFSAIGTVPTQAFVDAVKRVSLVAERNTPVRLSFEQGVVTLEAGSGDDAQATERIDADLEGDDISIAFNPAYLLDGLSAIDSPVAQLSFTTATKPALLSGKPSQEAEADEAYKYLIMPVRLSG</sequence>
<dbReference type="InterPro" id="IPR046938">
    <property type="entry name" value="DNA_clamp_sf"/>
</dbReference>
<evidence type="ECO:0000313" key="15">
    <source>
        <dbReference type="EMBL" id="RAG84914.1"/>
    </source>
</evidence>
<evidence type="ECO:0000256" key="9">
    <source>
        <dbReference type="ARBA" id="ARBA00022932"/>
    </source>
</evidence>
<dbReference type="GO" id="GO:0003677">
    <property type="term" value="F:DNA binding"/>
    <property type="evidence" value="ECO:0007669"/>
    <property type="project" value="UniProtKB-UniRule"/>
</dbReference>
<feature type="domain" description="DNA polymerase III beta sliding clamp central" evidence="13">
    <location>
        <begin position="131"/>
        <end position="250"/>
    </location>
</feature>
<dbReference type="GO" id="GO:0008408">
    <property type="term" value="F:3'-5' exonuclease activity"/>
    <property type="evidence" value="ECO:0007669"/>
    <property type="project" value="InterPro"/>
</dbReference>
<feature type="domain" description="DNA polymerase III beta sliding clamp N-terminal" evidence="12">
    <location>
        <begin position="1"/>
        <end position="122"/>
    </location>
</feature>
<feature type="domain" description="DNA polymerase III beta sliding clamp C-terminal" evidence="14">
    <location>
        <begin position="253"/>
        <end position="368"/>
    </location>
</feature>
<dbReference type="PIRSF" id="PIRSF000804">
    <property type="entry name" value="DNA_pol_III_b"/>
    <property type="match status" value="1"/>
</dbReference>
<reference evidence="15 16" key="1">
    <citation type="submission" date="2018-06" db="EMBL/GenBank/DDBJ databases">
        <title>Streptacidiphilus pinicola sp. nov., isolated from pine grove soil.</title>
        <authorList>
            <person name="Roh S.G."/>
            <person name="Park S."/>
            <person name="Kim M.-K."/>
            <person name="Yun B.-R."/>
            <person name="Park J."/>
            <person name="Kim M.J."/>
            <person name="Kim Y.S."/>
            <person name="Kim S.B."/>
        </authorList>
    </citation>
    <scope>NUCLEOTIDE SEQUENCE [LARGE SCALE GENOMIC DNA]</scope>
    <source>
        <strain evidence="15 16">MMS16-CNU450</strain>
    </source>
</reference>
<evidence type="ECO:0000256" key="4">
    <source>
        <dbReference type="ARBA" id="ARBA00021035"/>
    </source>
</evidence>
<evidence type="ECO:0000259" key="13">
    <source>
        <dbReference type="Pfam" id="PF02767"/>
    </source>
</evidence>
<dbReference type="PANTHER" id="PTHR30478">
    <property type="entry name" value="DNA POLYMERASE III SUBUNIT BETA"/>
    <property type="match status" value="1"/>
</dbReference>
<evidence type="ECO:0000313" key="16">
    <source>
        <dbReference type="Proteomes" id="UP000248889"/>
    </source>
</evidence>
<dbReference type="FunFam" id="3.10.150.10:FF:000005">
    <property type="entry name" value="Beta sliding clamp"/>
    <property type="match status" value="1"/>
</dbReference>
<keyword evidence="8 11" id="KW-0235">DNA replication</keyword>
<evidence type="ECO:0000259" key="14">
    <source>
        <dbReference type="Pfam" id="PF02768"/>
    </source>
</evidence>
<keyword evidence="9 11" id="KW-0239">DNA-directed DNA polymerase</keyword>
<organism evidence="15 16">
    <name type="scientific">Streptacidiphilus pinicola</name>
    <dbReference type="NCBI Taxonomy" id="2219663"/>
    <lineage>
        <taxon>Bacteria</taxon>
        <taxon>Bacillati</taxon>
        <taxon>Actinomycetota</taxon>
        <taxon>Actinomycetes</taxon>
        <taxon>Kitasatosporales</taxon>
        <taxon>Streptomycetaceae</taxon>
        <taxon>Streptacidiphilus</taxon>
    </lineage>
</organism>